<dbReference type="Pfam" id="PF00664">
    <property type="entry name" value="ABC_membrane"/>
    <property type="match status" value="1"/>
</dbReference>
<name>A0A9D2RL38_9FIRM</name>
<keyword evidence="8 10" id="KW-0472">Membrane</keyword>
<evidence type="ECO:0000259" key="12">
    <source>
        <dbReference type="PROSITE" id="PS50929"/>
    </source>
</evidence>
<dbReference type="Pfam" id="PF00005">
    <property type="entry name" value="ABC_tran"/>
    <property type="match status" value="1"/>
</dbReference>
<dbReference type="PROSITE" id="PS50893">
    <property type="entry name" value="ABC_TRANSPORTER_2"/>
    <property type="match status" value="1"/>
</dbReference>
<evidence type="ECO:0000256" key="3">
    <source>
        <dbReference type="ARBA" id="ARBA00022475"/>
    </source>
</evidence>
<comment type="subcellular location">
    <subcellularLocation>
        <location evidence="1">Cell membrane</location>
        <topology evidence="1">Multi-pass membrane protein</topology>
    </subcellularLocation>
</comment>
<dbReference type="Gene3D" id="1.20.1560.10">
    <property type="entry name" value="ABC transporter type 1, transmembrane domain"/>
    <property type="match status" value="1"/>
</dbReference>
<proteinExistence type="predicted"/>
<protein>
    <submittedName>
        <fullName evidence="13">ABC transporter ATP-binding protein/permease</fullName>
    </submittedName>
</protein>
<dbReference type="Gene3D" id="3.40.50.300">
    <property type="entry name" value="P-loop containing nucleotide triphosphate hydrolases"/>
    <property type="match status" value="1"/>
</dbReference>
<dbReference type="InterPro" id="IPR011527">
    <property type="entry name" value="ABC1_TM_dom"/>
</dbReference>
<sequence>MEQEQARRLQKKYERLYSGQQKKEMDVSRNSGRNRAMSAQGKPKNMKGTLARLLRYLGRERGLIVLAGVITVVYAVSTLVSSYMLRPIINRFLEEGTAGEGWDERLTGLAFSLGILALVYLTSVLSQWLQQWIMLKVSQRSLARLRRELFGHLQTLPVSYFDRHGTGDLMSRFSNDVDAVGEMLNTTLIQMISGGVTIGGTVVLMLYTNVILGMITILFTPVLAFISRQIMKSGSKAYGEQQRRLGALNGFAQETITGQKVVKLFNHEETAMEEFSYLNRRLMRAQIQAQFRSSIMGPVTHQLCNLSYAVTAGLGAVLVVTRGFDIGGLTVSVNYTRNFNRPINEISMQMNNVFSALAGAERVFQVLDEKPEEEEQDAVCPERISGYISLEHVNFGYEPGRMILHDISLEAEPGQKIAFVGSTGAGKTTVTNLLSRFYEISEGSIKIDGIPIGKIRRDVLRGSIAMVLQDTHLFTGTVRENIRYGRLDAADEEVEEAARIASAHSFIVHLEKGYDTVLEQDGANLSQGQRQLLNISRAALSKAPILILDEATSSVDTRTERHIEAGMDAIMKNRTTFVIAHRLSTVRGADQILVLEGGRIIQRGTHEELLRQPGRYADLYHEIVQLD</sequence>
<feature type="region of interest" description="Disordered" evidence="9">
    <location>
        <begin position="14"/>
        <end position="43"/>
    </location>
</feature>
<dbReference type="GO" id="GO:0016887">
    <property type="term" value="F:ATP hydrolysis activity"/>
    <property type="evidence" value="ECO:0007669"/>
    <property type="project" value="InterPro"/>
</dbReference>
<dbReference type="InterPro" id="IPR003439">
    <property type="entry name" value="ABC_transporter-like_ATP-bd"/>
</dbReference>
<evidence type="ECO:0000313" key="14">
    <source>
        <dbReference type="Proteomes" id="UP000886804"/>
    </source>
</evidence>
<evidence type="ECO:0000313" key="13">
    <source>
        <dbReference type="EMBL" id="HJB07448.1"/>
    </source>
</evidence>
<reference evidence="13" key="1">
    <citation type="journal article" date="2021" name="PeerJ">
        <title>Extensive microbial diversity within the chicken gut microbiome revealed by metagenomics and culture.</title>
        <authorList>
            <person name="Gilroy R."/>
            <person name="Ravi A."/>
            <person name="Getino M."/>
            <person name="Pursley I."/>
            <person name="Horton D.L."/>
            <person name="Alikhan N.F."/>
            <person name="Baker D."/>
            <person name="Gharbi K."/>
            <person name="Hall N."/>
            <person name="Watson M."/>
            <person name="Adriaenssens E.M."/>
            <person name="Foster-Nyarko E."/>
            <person name="Jarju S."/>
            <person name="Secka A."/>
            <person name="Antonio M."/>
            <person name="Oren A."/>
            <person name="Chaudhuri R.R."/>
            <person name="La Ragione R."/>
            <person name="Hildebrand F."/>
            <person name="Pallen M.J."/>
        </authorList>
    </citation>
    <scope>NUCLEOTIDE SEQUENCE</scope>
    <source>
        <strain evidence="13">CHK188-4685</strain>
    </source>
</reference>
<feature type="transmembrane region" description="Helical" evidence="10">
    <location>
        <begin position="105"/>
        <end position="129"/>
    </location>
</feature>
<dbReference type="Proteomes" id="UP000886804">
    <property type="component" value="Unassembled WGS sequence"/>
</dbReference>
<feature type="compositionally biased region" description="Basic and acidic residues" evidence="9">
    <location>
        <begin position="14"/>
        <end position="27"/>
    </location>
</feature>
<evidence type="ECO:0000256" key="1">
    <source>
        <dbReference type="ARBA" id="ARBA00004651"/>
    </source>
</evidence>
<dbReference type="InterPro" id="IPR039421">
    <property type="entry name" value="Type_1_exporter"/>
</dbReference>
<dbReference type="FunFam" id="1.20.1560.10:FF:000011">
    <property type="entry name" value="Multidrug ABC transporter ATP-binding protein"/>
    <property type="match status" value="1"/>
</dbReference>
<dbReference type="EMBL" id="DWYS01000073">
    <property type="protein sequence ID" value="HJB07448.1"/>
    <property type="molecule type" value="Genomic_DNA"/>
</dbReference>
<dbReference type="GO" id="GO:0015421">
    <property type="term" value="F:ABC-type oligopeptide transporter activity"/>
    <property type="evidence" value="ECO:0007669"/>
    <property type="project" value="TreeGrafter"/>
</dbReference>
<dbReference type="GO" id="GO:0005524">
    <property type="term" value="F:ATP binding"/>
    <property type="evidence" value="ECO:0007669"/>
    <property type="project" value="UniProtKB-KW"/>
</dbReference>
<evidence type="ECO:0000256" key="10">
    <source>
        <dbReference type="SAM" id="Phobius"/>
    </source>
</evidence>
<gene>
    <name evidence="13" type="ORF">H9716_06215</name>
</gene>
<dbReference type="PROSITE" id="PS00211">
    <property type="entry name" value="ABC_TRANSPORTER_1"/>
    <property type="match status" value="1"/>
</dbReference>
<comment type="caution">
    <text evidence="13">The sequence shown here is derived from an EMBL/GenBank/DDBJ whole genome shotgun (WGS) entry which is preliminary data.</text>
</comment>
<evidence type="ECO:0000256" key="9">
    <source>
        <dbReference type="SAM" id="MobiDB-lite"/>
    </source>
</evidence>
<dbReference type="AlphaFoldDB" id="A0A9D2RL38"/>
<dbReference type="SUPFAM" id="SSF90123">
    <property type="entry name" value="ABC transporter transmembrane region"/>
    <property type="match status" value="1"/>
</dbReference>
<dbReference type="PANTHER" id="PTHR43394">
    <property type="entry name" value="ATP-DEPENDENT PERMEASE MDL1, MITOCHONDRIAL"/>
    <property type="match status" value="1"/>
</dbReference>
<keyword evidence="7 10" id="KW-1133">Transmembrane helix</keyword>
<dbReference type="InterPro" id="IPR003593">
    <property type="entry name" value="AAA+_ATPase"/>
</dbReference>
<keyword evidence="2" id="KW-0813">Transport</keyword>
<dbReference type="SUPFAM" id="SSF52540">
    <property type="entry name" value="P-loop containing nucleoside triphosphate hydrolases"/>
    <property type="match status" value="1"/>
</dbReference>
<evidence type="ECO:0000256" key="2">
    <source>
        <dbReference type="ARBA" id="ARBA00022448"/>
    </source>
</evidence>
<evidence type="ECO:0000256" key="7">
    <source>
        <dbReference type="ARBA" id="ARBA00022989"/>
    </source>
</evidence>
<dbReference type="InterPro" id="IPR027417">
    <property type="entry name" value="P-loop_NTPase"/>
</dbReference>
<feature type="transmembrane region" description="Helical" evidence="10">
    <location>
        <begin position="62"/>
        <end position="85"/>
    </location>
</feature>
<organism evidence="13 14">
    <name type="scientific">Candidatus Enterocloster faecavium</name>
    <dbReference type="NCBI Taxonomy" id="2838560"/>
    <lineage>
        <taxon>Bacteria</taxon>
        <taxon>Bacillati</taxon>
        <taxon>Bacillota</taxon>
        <taxon>Clostridia</taxon>
        <taxon>Lachnospirales</taxon>
        <taxon>Lachnospiraceae</taxon>
        <taxon>Enterocloster</taxon>
    </lineage>
</organism>
<reference evidence="13" key="2">
    <citation type="submission" date="2021-04" db="EMBL/GenBank/DDBJ databases">
        <authorList>
            <person name="Gilroy R."/>
        </authorList>
    </citation>
    <scope>NUCLEOTIDE SEQUENCE</scope>
    <source>
        <strain evidence="13">CHK188-4685</strain>
    </source>
</reference>
<dbReference type="PANTHER" id="PTHR43394:SF1">
    <property type="entry name" value="ATP-BINDING CASSETTE SUB-FAMILY B MEMBER 10, MITOCHONDRIAL"/>
    <property type="match status" value="1"/>
</dbReference>
<keyword evidence="4 10" id="KW-0812">Transmembrane</keyword>
<feature type="transmembrane region" description="Helical" evidence="10">
    <location>
        <begin position="204"/>
        <end position="226"/>
    </location>
</feature>
<accession>A0A9D2RL38</accession>
<dbReference type="CDD" id="cd18547">
    <property type="entry name" value="ABC_6TM_Tm288_like"/>
    <property type="match status" value="1"/>
</dbReference>
<dbReference type="SMART" id="SM00382">
    <property type="entry name" value="AAA"/>
    <property type="match status" value="1"/>
</dbReference>
<dbReference type="CDD" id="cd03254">
    <property type="entry name" value="ABCC_Glucan_exporter_like"/>
    <property type="match status" value="1"/>
</dbReference>
<evidence type="ECO:0000256" key="8">
    <source>
        <dbReference type="ARBA" id="ARBA00023136"/>
    </source>
</evidence>
<evidence type="ECO:0000259" key="11">
    <source>
        <dbReference type="PROSITE" id="PS50893"/>
    </source>
</evidence>
<evidence type="ECO:0000256" key="6">
    <source>
        <dbReference type="ARBA" id="ARBA00022840"/>
    </source>
</evidence>
<keyword evidence="3" id="KW-1003">Cell membrane</keyword>
<dbReference type="FunFam" id="3.40.50.300:FF:000287">
    <property type="entry name" value="Multidrug ABC transporter ATP-binding protein"/>
    <property type="match status" value="1"/>
</dbReference>
<feature type="domain" description="ABC transmembrane type-1" evidence="12">
    <location>
        <begin position="65"/>
        <end position="355"/>
    </location>
</feature>
<dbReference type="InterPro" id="IPR036640">
    <property type="entry name" value="ABC1_TM_sf"/>
</dbReference>
<dbReference type="InterPro" id="IPR017871">
    <property type="entry name" value="ABC_transporter-like_CS"/>
</dbReference>
<dbReference type="GO" id="GO:0005886">
    <property type="term" value="C:plasma membrane"/>
    <property type="evidence" value="ECO:0007669"/>
    <property type="project" value="UniProtKB-SubCell"/>
</dbReference>
<dbReference type="PROSITE" id="PS50929">
    <property type="entry name" value="ABC_TM1F"/>
    <property type="match status" value="1"/>
</dbReference>
<evidence type="ECO:0000256" key="4">
    <source>
        <dbReference type="ARBA" id="ARBA00022692"/>
    </source>
</evidence>
<keyword evidence="6 13" id="KW-0067">ATP-binding</keyword>
<feature type="domain" description="ABC transporter" evidence="11">
    <location>
        <begin position="388"/>
        <end position="622"/>
    </location>
</feature>
<keyword evidence="5" id="KW-0547">Nucleotide-binding</keyword>
<evidence type="ECO:0000256" key="5">
    <source>
        <dbReference type="ARBA" id="ARBA00022741"/>
    </source>
</evidence>